<dbReference type="InterPro" id="IPR015943">
    <property type="entry name" value="WD40/YVTN_repeat-like_dom_sf"/>
</dbReference>
<feature type="compositionally biased region" description="Polar residues" evidence="7">
    <location>
        <begin position="123"/>
        <end position="136"/>
    </location>
</feature>
<sequence>MYPVGATSPAIGEITKVTSRISIGATLDQIKNSYEAIVQQLHAANAAQHELETQRQAQLEEINAIRRVLVVLEANHQRVCEQYEQDLKHLRHQVEAMSRSQVASALPTINKRQRLSPPEERPSTMTSPSDRSTKQPSGDHVAIVPLLRPGGVSKAHSPTVPPLRTLREVTPAKQSSPSATGQTVKTTKSSPPTKPTNNGSKTLQTSPSASKEVKRVKPPSTKTPSTHKWTSEYSPSNSGQERPVTTIHQAIDTKSVVCSVRFSPDGDRIAVGGLKQARIYDIETGETLMCVSPMDHGGESPTQESEESEQHVRAVCFSPDGAQLITSMPHNSNITVWDVHTKIPTLTKTMNGHTGPVYSLGYVDHLIASGSGDRTVRLWDARSASCRAVFDGPTDGVTSVALSPDGRFVAAASLDHIVRVWDIEASRLVSSLTSHRDAVYSVAFAPDGATLASGSLDRSLMLWAMNMQGRSQSRPQEIFQGHKDFILSVAYSPDGRWLLSGSKDRTVKFWEPRSARATLTLGGYRNSVLSISSSSSSSYFATGSGDAHAVVYKYQSTTQ</sequence>
<dbReference type="InterPro" id="IPR001680">
    <property type="entry name" value="WD40_rpt"/>
</dbReference>
<keyword evidence="3" id="KW-0677">Repeat</keyword>
<dbReference type="AlphaFoldDB" id="A0A8K1CE16"/>
<dbReference type="InterPro" id="IPR013890">
    <property type="entry name" value="Tscrpt_rep_Tup1_N"/>
</dbReference>
<dbReference type="Pfam" id="PF00400">
    <property type="entry name" value="WD40"/>
    <property type="match status" value="7"/>
</dbReference>
<evidence type="ECO:0000256" key="7">
    <source>
        <dbReference type="SAM" id="MobiDB-lite"/>
    </source>
</evidence>
<evidence type="ECO:0000256" key="1">
    <source>
        <dbReference type="ARBA" id="ARBA00022491"/>
    </source>
</evidence>
<dbReference type="Proteomes" id="UP000794436">
    <property type="component" value="Unassembled WGS sequence"/>
</dbReference>
<keyword evidence="1" id="KW-0678">Repressor</keyword>
<evidence type="ECO:0000256" key="6">
    <source>
        <dbReference type="PROSITE-ProRule" id="PRU00221"/>
    </source>
</evidence>
<feature type="region of interest" description="Disordered" evidence="7">
    <location>
        <begin position="98"/>
        <end position="243"/>
    </location>
</feature>
<feature type="compositionally biased region" description="Polar residues" evidence="7">
    <location>
        <begin position="172"/>
        <end position="184"/>
    </location>
</feature>
<proteinExistence type="predicted"/>
<dbReference type="SUPFAM" id="SSF50978">
    <property type="entry name" value="WD40 repeat-like"/>
    <property type="match status" value="1"/>
</dbReference>
<dbReference type="OrthoDB" id="17410at2759"/>
<evidence type="ECO:0000256" key="5">
    <source>
        <dbReference type="ARBA" id="ARBA00023163"/>
    </source>
</evidence>
<dbReference type="PANTHER" id="PTHR44019">
    <property type="entry name" value="WD REPEAT-CONTAINING PROTEIN 55"/>
    <property type="match status" value="1"/>
</dbReference>
<dbReference type="PROSITE" id="PS50082">
    <property type="entry name" value="WD_REPEATS_2"/>
    <property type="match status" value="4"/>
</dbReference>
<feature type="domain" description="Transcriptional repressor Tup1 N-terminal" evidence="8">
    <location>
        <begin position="26"/>
        <end position="96"/>
    </location>
</feature>
<protein>
    <recommendedName>
        <fullName evidence="8">Transcriptional repressor Tup1 N-terminal domain-containing protein</fullName>
    </recommendedName>
</protein>
<dbReference type="Gene3D" id="2.130.10.10">
    <property type="entry name" value="YVTN repeat-like/Quinoprotein amine dehydrogenase"/>
    <property type="match status" value="1"/>
</dbReference>
<dbReference type="CDD" id="cd00200">
    <property type="entry name" value="WD40"/>
    <property type="match status" value="1"/>
</dbReference>
<dbReference type="PANTHER" id="PTHR44019:SF8">
    <property type="entry name" value="POC1 CENTRIOLAR PROTEIN HOMOLOG"/>
    <property type="match status" value="1"/>
</dbReference>
<dbReference type="SMART" id="SM00320">
    <property type="entry name" value="WD40"/>
    <property type="match status" value="7"/>
</dbReference>
<dbReference type="EMBL" id="SPLM01000076">
    <property type="protein sequence ID" value="TMW61465.1"/>
    <property type="molecule type" value="Genomic_DNA"/>
</dbReference>
<evidence type="ECO:0000259" key="8">
    <source>
        <dbReference type="Pfam" id="PF08581"/>
    </source>
</evidence>
<keyword evidence="2 6" id="KW-0853">WD repeat</keyword>
<dbReference type="Pfam" id="PF08581">
    <property type="entry name" value="Tup_N"/>
    <property type="match status" value="1"/>
</dbReference>
<keyword evidence="10" id="KW-1185">Reference proteome</keyword>
<accession>A0A8K1CE16</accession>
<evidence type="ECO:0000256" key="3">
    <source>
        <dbReference type="ARBA" id="ARBA00022737"/>
    </source>
</evidence>
<dbReference type="InterPro" id="IPR020472">
    <property type="entry name" value="WD40_PAC1"/>
</dbReference>
<feature type="compositionally biased region" description="Polar residues" evidence="7">
    <location>
        <begin position="220"/>
        <end position="240"/>
    </location>
</feature>
<dbReference type="InterPro" id="IPR050505">
    <property type="entry name" value="WDR55/POC1"/>
</dbReference>
<reference evidence="9" key="1">
    <citation type="submission" date="2019-03" db="EMBL/GenBank/DDBJ databases">
        <title>Long read genome sequence of the mycoparasitic Pythium oligandrum ATCC 38472 isolated from sugarbeet rhizosphere.</title>
        <authorList>
            <person name="Gaulin E."/>
        </authorList>
    </citation>
    <scope>NUCLEOTIDE SEQUENCE</scope>
    <source>
        <strain evidence="9">ATCC 38472_TT</strain>
    </source>
</reference>
<evidence type="ECO:0000256" key="2">
    <source>
        <dbReference type="ARBA" id="ARBA00022574"/>
    </source>
</evidence>
<dbReference type="PROSITE" id="PS50294">
    <property type="entry name" value="WD_REPEATS_REGION"/>
    <property type="match status" value="4"/>
</dbReference>
<feature type="repeat" description="WD" evidence="6">
    <location>
        <begin position="390"/>
        <end position="431"/>
    </location>
</feature>
<dbReference type="PROSITE" id="PS00678">
    <property type="entry name" value="WD_REPEATS_1"/>
    <property type="match status" value="3"/>
</dbReference>
<comment type="caution">
    <text evidence="9">The sequence shown here is derived from an EMBL/GenBank/DDBJ whole genome shotgun (WGS) entry which is preliminary data.</text>
</comment>
<feature type="compositionally biased region" description="Polar residues" evidence="7">
    <location>
        <begin position="197"/>
        <end position="209"/>
    </location>
</feature>
<name>A0A8K1CE16_PYTOL</name>
<dbReference type="Gene3D" id="1.20.5.340">
    <property type="match status" value="1"/>
</dbReference>
<dbReference type="PRINTS" id="PR00320">
    <property type="entry name" value="GPROTEINBRPT"/>
</dbReference>
<dbReference type="InterPro" id="IPR019775">
    <property type="entry name" value="WD40_repeat_CS"/>
</dbReference>
<evidence type="ECO:0000313" key="10">
    <source>
        <dbReference type="Proteomes" id="UP000794436"/>
    </source>
</evidence>
<evidence type="ECO:0000313" key="9">
    <source>
        <dbReference type="EMBL" id="TMW61465.1"/>
    </source>
</evidence>
<keyword evidence="5" id="KW-0804">Transcription</keyword>
<feature type="repeat" description="WD" evidence="6">
    <location>
        <begin position="350"/>
        <end position="389"/>
    </location>
</feature>
<feature type="repeat" description="WD" evidence="6">
    <location>
        <begin position="432"/>
        <end position="473"/>
    </location>
</feature>
<evidence type="ECO:0000256" key="4">
    <source>
        <dbReference type="ARBA" id="ARBA00023015"/>
    </source>
</evidence>
<dbReference type="InterPro" id="IPR036322">
    <property type="entry name" value="WD40_repeat_dom_sf"/>
</dbReference>
<gene>
    <name evidence="9" type="ORF">Poli38472_012656</name>
</gene>
<organism evidence="9 10">
    <name type="scientific">Pythium oligandrum</name>
    <name type="common">Mycoparasitic fungus</name>
    <dbReference type="NCBI Taxonomy" id="41045"/>
    <lineage>
        <taxon>Eukaryota</taxon>
        <taxon>Sar</taxon>
        <taxon>Stramenopiles</taxon>
        <taxon>Oomycota</taxon>
        <taxon>Peronosporomycetes</taxon>
        <taxon>Pythiales</taxon>
        <taxon>Pythiaceae</taxon>
        <taxon>Pythium</taxon>
    </lineage>
</organism>
<feature type="repeat" description="WD" evidence="6">
    <location>
        <begin position="479"/>
        <end position="520"/>
    </location>
</feature>
<keyword evidence="4" id="KW-0805">Transcription regulation</keyword>